<dbReference type="PANTHER" id="PTHR19443:SF16">
    <property type="entry name" value="HEXOKINASE TYPE 1-RELATED"/>
    <property type="match status" value="1"/>
</dbReference>
<keyword evidence="10" id="KW-1185">Reference proteome</keyword>
<dbReference type="GO" id="GO:0004340">
    <property type="term" value="F:glucokinase activity"/>
    <property type="evidence" value="ECO:0007669"/>
    <property type="project" value="TreeGrafter"/>
</dbReference>
<dbReference type="GO" id="GO:0005524">
    <property type="term" value="F:ATP binding"/>
    <property type="evidence" value="ECO:0007669"/>
    <property type="project" value="UniProtKB-UniRule"/>
</dbReference>
<evidence type="ECO:0000256" key="4">
    <source>
        <dbReference type="ARBA" id="ARBA00044613"/>
    </source>
</evidence>
<dbReference type="EMBL" id="KZ269981">
    <property type="protein sequence ID" value="OZC11223.1"/>
    <property type="molecule type" value="Genomic_DNA"/>
</dbReference>
<evidence type="ECO:0000256" key="7">
    <source>
        <dbReference type="RuleBase" id="RU362007"/>
    </source>
</evidence>
<evidence type="ECO:0000256" key="6">
    <source>
        <dbReference type="ARBA" id="ARBA00048160"/>
    </source>
</evidence>
<dbReference type="PRINTS" id="PR00475">
    <property type="entry name" value="HEXOKINASE"/>
</dbReference>
<keyword evidence="7" id="KW-0547">Nucleotide-binding</keyword>
<proteinExistence type="inferred from homology"/>
<dbReference type="SUPFAM" id="SSF53067">
    <property type="entry name" value="Actin-like ATPase domain"/>
    <property type="match status" value="1"/>
</dbReference>
<dbReference type="InterPro" id="IPR022672">
    <property type="entry name" value="Hexokinase_N"/>
</dbReference>
<dbReference type="GO" id="GO:0006096">
    <property type="term" value="P:glycolytic process"/>
    <property type="evidence" value="ECO:0007669"/>
    <property type="project" value="UniProtKB-KW"/>
</dbReference>
<evidence type="ECO:0000256" key="1">
    <source>
        <dbReference type="ARBA" id="ARBA00004888"/>
    </source>
</evidence>
<dbReference type="Proteomes" id="UP000242913">
    <property type="component" value="Unassembled WGS sequence"/>
</dbReference>
<evidence type="ECO:0000313" key="9">
    <source>
        <dbReference type="EMBL" id="OZC11223.1"/>
    </source>
</evidence>
<name>A0A183H4P5_9BILA</name>
<dbReference type="WBParaSite" id="OFLC_0000245401-mRNA-1">
    <property type="protein sequence ID" value="OFLC_0000245401-mRNA-1"/>
    <property type="gene ID" value="OFLC_0000245401"/>
</dbReference>
<dbReference type="GO" id="GO:0001678">
    <property type="term" value="P:intracellular glucose homeostasis"/>
    <property type="evidence" value="ECO:0007669"/>
    <property type="project" value="InterPro"/>
</dbReference>
<comment type="similarity">
    <text evidence="7">Belongs to the hexokinase family.</text>
</comment>
<dbReference type="AlphaFoldDB" id="A0A183H4P5"/>
<evidence type="ECO:0000313" key="10">
    <source>
        <dbReference type="Proteomes" id="UP000242913"/>
    </source>
</evidence>
<evidence type="ECO:0000256" key="2">
    <source>
        <dbReference type="ARBA" id="ARBA00005028"/>
    </source>
</evidence>
<evidence type="ECO:0000256" key="5">
    <source>
        <dbReference type="ARBA" id="ARBA00047905"/>
    </source>
</evidence>
<sequence length="156" mass="17575">MSDLLKAMKKGLDSKTAPLATMKILSSFVRAVPIGTEIGNFLVLDLGSTSFHVLLIKSDRRNVEMDETIFCVPDNITSGTSEELSDHIAECMVHFMEERDLKHDGMLLFPCQKEDLTYAKLISWTKGFSESNVENKELSHCCMKRANVARILTSMW</sequence>
<dbReference type="EC" id="2.7.1.-" evidence="7"/>
<dbReference type="UniPathway" id="UPA00242"/>
<evidence type="ECO:0000256" key="3">
    <source>
        <dbReference type="ARBA" id="ARBA00023152"/>
    </source>
</evidence>
<dbReference type="PROSITE" id="PS51748">
    <property type="entry name" value="HEXOKINASE_2"/>
    <property type="match status" value="1"/>
</dbReference>
<dbReference type="InterPro" id="IPR043129">
    <property type="entry name" value="ATPase_NBD"/>
</dbReference>
<dbReference type="InterPro" id="IPR001312">
    <property type="entry name" value="Hexokinase"/>
</dbReference>
<reference evidence="9 10" key="1">
    <citation type="submission" date="2015-12" db="EMBL/GenBank/DDBJ databases">
        <title>Draft genome of the nematode, Onchocerca flexuosa.</title>
        <authorList>
            <person name="Mitreva M."/>
        </authorList>
    </citation>
    <scope>NUCLEOTIDE SEQUENCE [LARGE SCALE GENOMIC DNA]</scope>
    <source>
        <strain evidence="9">Red Deer</strain>
    </source>
</reference>
<dbReference type="Gene3D" id="3.30.420.40">
    <property type="match status" value="1"/>
</dbReference>
<dbReference type="GO" id="GO:0005536">
    <property type="term" value="F:D-glucose binding"/>
    <property type="evidence" value="ECO:0007669"/>
    <property type="project" value="InterPro"/>
</dbReference>
<accession>A0A183H4P5</accession>
<evidence type="ECO:0000259" key="8">
    <source>
        <dbReference type="Pfam" id="PF00349"/>
    </source>
</evidence>
<dbReference type="OrthoDB" id="419537at2759"/>
<dbReference type="Pfam" id="PF00349">
    <property type="entry name" value="Hexokinase_1"/>
    <property type="match status" value="1"/>
</dbReference>
<dbReference type="GO" id="GO:0005829">
    <property type="term" value="C:cytosol"/>
    <property type="evidence" value="ECO:0007669"/>
    <property type="project" value="TreeGrafter"/>
</dbReference>
<dbReference type="GO" id="GO:0005739">
    <property type="term" value="C:mitochondrion"/>
    <property type="evidence" value="ECO:0007669"/>
    <property type="project" value="TreeGrafter"/>
</dbReference>
<comment type="pathway">
    <text evidence="1">Carbohydrate degradation; glycolysis; D-glyceraldehyde 3-phosphate and glycerone phosphate from D-glucose: step 1/4.</text>
</comment>
<comment type="catalytic activity">
    <reaction evidence="5">
        <text>D-fructose + ATP = D-fructose 6-phosphate + ADP + H(+)</text>
        <dbReference type="Rhea" id="RHEA:16125"/>
        <dbReference type="ChEBI" id="CHEBI:15378"/>
        <dbReference type="ChEBI" id="CHEBI:30616"/>
        <dbReference type="ChEBI" id="CHEBI:37721"/>
        <dbReference type="ChEBI" id="CHEBI:61527"/>
        <dbReference type="ChEBI" id="CHEBI:456216"/>
        <dbReference type="EC" id="2.7.1.1"/>
    </reaction>
    <physiologicalReaction direction="left-to-right" evidence="5">
        <dbReference type="Rhea" id="RHEA:16126"/>
    </physiologicalReaction>
</comment>
<protein>
    <recommendedName>
        <fullName evidence="7">Phosphotransferase</fullName>
        <ecNumber evidence="7">2.7.1.-</ecNumber>
    </recommendedName>
</protein>
<keyword evidence="7" id="KW-0067">ATP-binding</keyword>
<gene>
    <name evidence="9" type="ORF">X798_01639</name>
</gene>
<keyword evidence="7 9" id="KW-0418">Kinase</keyword>
<comment type="pathway">
    <text evidence="2">Carbohydrate metabolism; hexose metabolism.</text>
</comment>
<dbReference type="PANTHER" id="PTHR19443">
    <property type="entry name" value="HEXOKINASE"/>
    <property type="match status" value="1"/>
</dbReference>
<reference evidence="11" key="2">
    <citation type="submission" date="2016-06" db="UniProtKB">
        <authorList>
            <consortium name="WormBaseParasite"/>
        </authorList>
    </citation>
    <scope>IDENTIFICATION</scope>
</reference>
<organism evidence="11">
    <name type="scientific">Onchocerca flexuosa</name>
    <dbReference type="NCBI Taxonomy" id="387005"/>
    <lineage>
        <taxon>Eukaryota</taxon>
        <taxon>Metazoa</taxon>
        <taxon>Ecdysozoa</taxon>
        <taxon>Nematoda</taxon>
        <taxon>Chromadorea</taxon>
        <taxon>Rhabditida</taxon>
        <taxon>Spirurina</taxon>
        <taxon>Spiruromorpha</taxon>
        <taxon>Filarioidea</taxon>
        <taxon>Onchocercidae</taxon>
        <taxon>Onchocerca</taxon>
    </lineage>
</organism>
<dbReference type="Gene3D" id="3.40.367.20">
    <property type="match status" value="1"/>
</dbReference>
<keyword evidence="7" id="KW-0808">Transferase</keyword>
<keyword evidence="3 7" id="KW-0324">Glycolysis</keyword>
<feature type="domain" description="Hexokinase N-terminal" evidence="8">
    <location>
        <begin position="3"/>
        <end position="142"/>
    </location>
</feature>
<comment type="catalytic activity">
    <reaction evidence="4">
        <text>a D-hexose + ATP = a D-hexose 6-phosphate + ADP + H(+)</text>
        <dbReference type="Rhea" id="RHEA:22740"/>
        <dbReference type="ChEBI" id="CHEBI:4194"/>
        <dbReference type="ChEBI" id="CHEBI:15378"/>
        <dbReference type="ChEBI" id="CHEBI:30616"/>
        <dbReference type="ChEBI" id="CHEBI:229467"/>
        <dbReference type="ChEBI" id="CHEBI:456216"/>
        <dbReference type="EC" id="2.7.1.1"/>
    </reaction>
    <physiologicalReaction direction="left-to-right" evidence="4">
        <dbReference type="Rhea" id="RHEA:22741"/>
    </physiologicalReaction>
</comment>
<dbReference type="GO" id="GO:0006006">
    <property type="term" value="P:glucose metabolic process"/>
    <property type="evidence" value="ECO:0007669"/>
    <property type="project" value="TreeGrafter"/>
</dbReference>
<dbReference type="STRING" id="387005.A0A183H4P5"/>
<evidence type="ECO:0000313" key="11">
    <source>
        <dbReference type="WBParaSite" id="OFLC_0000245401-mRNA-1"/>
    </source>
</evidence>
<comment type="catalytic activity">
    <reaction evidence="6">
        <text>D-glucose + ATP = D-glucose 6-phosphate + ADP + H(+)</text>
        <dbReference type="Rhea" id="RHEA:17825"/>
        <dbReference type="ChEBI" id="CHEBI:4167"/>
        <dbReference type="ChEBI" id="CHEBI:15378"/>
        <dbReference type="ChEBI" id="CHEBI:30616"/>
        <dbReference type="ChEBI" id="CHEBI:61548"/>
        <dbReference type="ChEBI" id="CHEBI:456216"/>
        <dbReference type="EC" id="2.7.1.1"/>
    </reaction>
    <physiologicalReaction direction="left-to-right" evidence="6">
        <dbReference type="Rhea" id="RHEA:17826"/>
    </physiologicalReaction>
</comment>
<dbReference type="GO" id="GO:0008865">
    <property type="term" value="F:fructokinase activity"/>
    <property type="evidence" value="ECO:0007669"/>
    <property type="project" value="TreeGrafter"/>
</dbReference>